<sequence>MFIQSEQKEFKQRHVNHFYILHLELAKEQHRRSTVVQTLHSLRTRKCFRSF</sequence>
<dbReference type="AlphaFoldDB" id="A0A0E9WQM1"/>
<reference evidence="1" key="2">
    <citation type="journal article" date="2015" name="Fish Shellfish Immunol.">
        <title>Early steps in the European eel (Anguilla anguilla)-Vibrio vulnificus interaction in the gills: Role of the RtxA13 toxin.</title>
        <authorList>
            <person name="Callol A."/>
            <person name="Pajuelo D."/>
            <person name="Ebbesson L."/>
            <person name="Teles M."/>
            <person name="MacKenzie S."/>
            <person name="Amaro C."/>
        </authorList>
    </citation>
    <scope>NUCLEOTIDE SEQUENCE</scope>
</reference>
<accession>A0A0E9WQM1</accession>
<dbReference type="EMBL" id="GBXM01015900">
    <property type="protein sequence ID" value="JAH92677.1"/>
    <property type="molecule type" value="Transcribed_RNA"/>
</dbReference>
<organism evidence="1">
    <name type="scientific">Anguilla anguilla</name>
    <name type="common">European freshwater eel</name>
    <name type="synonym">Muraena anguilla</name>
    <dbReference type="NCBI Taxonomy" id="7936"/>
    <lineage>
        <taxon>Eukaryota</taxon>
        <taxon>Metazoa</taxon>
        <taxon>Chordata</taxon>
        <taxon>Craniata</taxon>
        <taxon>Vertebrata</taxon>
        <taxon>Euteleostomi</taxon>
        <taxon>Actinopterygii</taxon>
        <taxon>Neopterygii</taxon>
        <taxon>Teleostei</taxon>
        <taxon>Anguilliformes</taxon>
        <taxon>Anguillidae</taxon>
        <taxon>Anguilla</taxon>
    </lineage>
</organism>
<evidence type="ECO:0000313" key="1">
    <source>
        <dbReference type="EMBL" id="JAH92677.1"/>
    </source>
</evidence>
<reference evidence="1" key="1">
    <citation type="submission" date="2014-11" db="EMBL/GenBank/DDBJ databases">
        <authorList>
            <person name="Amaro Gonzalez C."/>
        </authorList>
    </citation>
    <scope>NUCLEOTIDE SEQUENCE</scope>
</reference>
<proteinExistence type="predicted"/>
<protein>
    <submittedName>
        <fullName evidence="1">Uncharacterized protein</fullName>
    </submittedName>
</protein>
<name>A0A0E9WQM1_ANGAN</name>